<sequence>MITVIAIAVIFLFSKLIIHVQGAYCQANTSITIRIYWWKIPIIRRTMMLDDFESNTPAINFRELPSKLNEALHILRQGHKAISVMLQKMKFKQMKWHTVGGTGDASLTGIVSGGVWTVKGVIIAWLQEHGIFNCHPDIKVVPLFQQKYIQSEIYCIVSIRIAQAISGFLQVMRIMANNKKLLIHQAQMYKRS</sequence>
<name>A0A941DVF5_9BACI</name>
<evidence type="ECO:0000313" key="1">
    <source>
        <dbReference type="EMBL" id="MBR7795839.1"/>
    </source>
</evidence>
<dbReference type="AlphaFoldDB" id="A0A941DVF5"/>
<evidence type="ECO:0000313" key="2">
    <source>
        <dbReference type="Proteomes" id="UP000675284"/>
    </source>
</evidence>
<dbReference type="EMBL" id="JAGSOT010000016">
    <property type="protein sequence ID" value="MBR7795839.1"/>
    <property type="molecule type" value="Genomic_DNA"/>
</dbReference>
<proteinExistence type="predicted"/>
<protein>
    <submittedName>
        <fullName evidence="1">DUF2953 domain-containing protein</fullName>
    </submittedName>
</protein>
<gene>
    <name evidence="1" type="ORF">KCX74_07250</name>
</gene>
<comment type="caution">
    <text evidence="1">The sequence shown here is derived from an EMBL/GenBank/DDBJ whole genome shotgun (WGS) entry which is preliminary data.</text>
</comment>
<dbReference type="Proteomes" id="UP000675284">
    <property type="component" value="Unassembled WGS sequence"/>
</dbReference>
<accession>A0A941DVF5</accession>
<reference evidence="1" key="1">
    <citation type="submission" date="2021-04" db="EMBL/GenBank/DDBJ databases">
        <title>Isolation and polyphasic classification of algal microorganism.</title>
        <authorList>
            <person name="Wang S."/>
        </authorList>
    </citation>
    <scope>NUCLEOTIDE SEQUENCE</scope>
    <source>
        <strain evidence="1">720a</strain>
    </source>
</reference>
<dbReference type="RefSeq" id="WP_161629273.1">
    <property type="nucleotide sequence ID" value="NZ_BAAACY010000053.1"/>
</dbReference>
<dbReference type="Pfam" id="PF11167">
    <property type="entry name" value="DUF2953"/>
    <property type="match status" value="1"/>
</dbReference>
<keyword evidence="2" id="KW-1185">Reference proteome</keyword>
<organism evidence="1 2">
    <name type="scientific">Virgibacillus salarius</name>
    <dbReference type="NCBI Taxonomy" id="447199"/>
    <lineage>
        <taxon>Bacteria</taxon>
        <taxon>Bacillati</taxon>
        <taxon>Bacillota</taxon>
        <taxon>Bacilli</taxon>
        <taxon>Bacillales</taxon>
        <taxon>Bacillaceae</taxon>
        <taxon>Virgibacillus</taxon>
    </lineage>
</organism>
<dbReference type="InterPro" id="IPR021338">
    <property type="entry name" value="DUF2953"/>
</dbReference>